<sequence>MKSRKVEWTRLDNASKIFPATYDDKDPKVFRVTCELTEDVHPKVLQRALDITMESFTLYKAVLRRGVFWYYLESSDIRPIVEMESKPVCAPIYFKDRKDLLFRVFYYHNRINMEIFHALSDGTGALWFMQNMVHHYLVMKHKKAFACKIPELQNNVSLSEKMNDSFIRHFTGDHVFQDNLKNIKKIKSIKAYQIRGARLEENRTLLIEGSMSVKAVLEEAHKYKSTLTIFIASVFIYAIYKGMTARGKKYPVTLTVPVNLRQFFESETARNFFTTINVGSIFTKENVEIEEIIAAVKEGFKEGMKKEQLAKQLNQYIALEKNLVAKVIPLPLKDYALRIADKVIDREITGAISNIGRITMPLEFDHYIKQFSFCTSARRPQITMCSYGDRLVISFTSPFKETEIQKTFFQFLSKRGIEVEISSNV</sequence>
<evidence type="ECO:0008006" key="3">
    <source>
        <dbReference type="Google" id="ProtNLM"/>
    </source>
</evidence>
<dbReference type="RefSeq" id="WP_257912723.1">
    <property type="nucleotide sequence ID" value="NZ_JANPWE010000002.1"/>
</dbReference>
<organism evidence="1 2">
    <name type="scientific">Dehalobacterium formicoaceticum</name>
    <dbReference type="NCBI Taxonomy" id="51515"/>
    <lineage>
        <taxon>Bacteria</taxon>
        <taxon>Bacillati</taxon>
        <taxon>Bacillota</taxon>
        <taxon>Clostridia</taxon>
        <taxon>Eubacteriales</taxon>
        <taxon>Peptococcaceae</taxon>
        <taxon>Dehalobacterium</taxon>
    </lineage>
</organism>
<dbReference type="Proteomes" id="UP001524944">
    <property type="component" value="Unassembled WGS sequence"/>
</dbReference>
<reference evidence="1 2" key="1">
    <citation type="submission" date="2022-08" db="EMBL/GenBank/DDBJ databases">
        <title>Proteogenomics of the novel Dehalobacterium formicoaceticum strain EZ94 highlights a key role of methyltransferases during anaerobic dichloromethane degradation.</title>
        <authorList>
            <person name="Wasmund K."/>
        </authorList>
    </citation>
    <scope>NUCLEOTIDE SEQUENCE [LARGE SCALE GENOMIC DNA]</scope>
    <source>
        <strain evidence="1 2">EZ94</strain>
    </source>
</reference>
<proteinExistence type="predicted"/>
<dbReference type="EMBL" id="JANPWE010000002">
    <property type="protein sequence ID" value="MCR6545103.1"/>
    <property type="molecule type" value="Genomic_DNA"/>
</dbReference>
<comment type="caution">
    <text evidence="1">The sequence shown here is derived from an EMBL/GenBank/DDBJ whole genome shotgun (WGS) entry which is preliminary data.</text>
</comment>
<keyword evidence="2" id="KW-1185">Reference proteome</keyword>
<evidence type="ECO:0000313" key="1">
    <source>
        <dbReference type="EMBL" id="MCR6545103.1"/>
    </source>
</evidence>
<protein>
    <recommendedName>
        <fullName evidence="3">Alcohol acetyltransferase</fullName>
    </recommendedName>
</protein>
<name>A0ABT1Y2L0_9FIRM</name>
<evidence type="ECO:0000313" key="2">
    <source>
        <dbReference type="Proteomes" id="UP001524944"/>
    </source>
</evidence>
<accession>A0ABT1Y2L0</accession>
<gene>
    <name evidence="1" type="ORF">NVS47_06170</name>
</gene>